<evidence type="ECO:0000313" key="1">
    <source>
        <dbReference type="EMBL" id="KAI4546304.1"/>
    </source>
</evidence>
<accession>A0AAD4UM71</accession>
<dbReference type="Proteomes" id="UP001214576">
    <property type="component" value="Unassembled WGS sequence"/>
</dbReference>
<reference evidence="1" key="1">
    <citation type="submission" date="2022-03" db="EMBL/GenBank/DDBJ databases">
        <title>Genomic analyses of argali, domestic sheep and their hybrids provide insights into chromosomal evolution, heterosis and genetic basis of agronomic traits.</title>
        <authorList>
            <person name="Li M."/>
        </authorList>
    </citation>
    <scope>NUCLEOTIDE SEQUENCE</scope>
    <source>
        <strain evidence="1">CAU-MHL-2022a</strain>
        <tissue evidence="1">Skin</tissue>
    </source>
</reference>
<proteinExistence type="predicted"/>
<sequence>MEGRYFQQSLKAYLHPCLEGKILRFLVEAPTNGFSKAQNQMQTLTDAGSAKEEKRQQNYCKPKRPLMAKGTQLPTEALMEVGPNVYPCTFSLHLISFITYRRDNRKVSGCLEKQCSGSDLKSGVQYFMADYKAESRELDKTFSDSYYLLDEPKPYFQIHFPYDFPVGYVLDAAHSWQNKEQEAKPRGENEHVQFEKLEVQYGWSVATPTLDR</sequence>
<protein>
    <submittedName>
        <fullName evidence="1">Uncharacterized protein</fullName>
    </submittedName>
</protein>
<dbReference type="AlphaFoldDB" id="A0AAD4UM71"/>
<name>A0AAD4UM71_OVIAM</name>
<organism evidence="1 2">
    <name type="scientific">Ovis ammon polii</name>
    <dbReference type="NCBI Taxonomy" id="230172"/>
    <lineage>
        <taxon>Eukaryota</taxon>
        <taxon>Metazoa</taxon>
        <taxon>Chordata</taxon>
        <taxon>Craniata</taxon>
        <taxon>Vertebrata</taxon>
        <taxon>Euteleostomi</taxon>
        <taxon>Mammalia</taxon>
        <taxon>Eutheria</taxon>
        <taxon>Laurasiatheria</taxon>
        <taxon>Artiodactyla</taxon>
        <taxon>Ruminantia</taxon>
        <taxon>Pecora</taxon>
        <taxon>Bovidae</taxon>
        <taxon>Caprinae</taxon>
        <taxon>Ovis</taxon>
    </lineage>
</organism>
<keyword evidence="2" id="KW-1185">Reference proteome</keyword>
<evidence type="ECO:0000313" key="2">
    <source>
        <dbReference type="Proteomes" id="UP001214576"/>
    </source>
</evidence>
<gene>
    <name evidence="1" type="ORF">MG293_002859</name>
</gene>
<dbReference type="EMBL" id="JAKZEL010000002">
    <property type="protein sequence ID" value="KAI4546304.1"/>
    <property type="molecule type" value="Genomic_DNA"/>
</dbReference>
<comment type="caution">
    <text evidence="1">The sequence shown here is derived from an EMBL/GenBank/DDBJ whole genome shotgun (WGS) entry which is preliminary data.</text>
</comment>